<keyword evidence="3" id="KW-1185">Reference proteome</keyword>
<organism evidence="2 3">
    <name type="scientific">Pseudomonas eucalypticola</name>
    <dbReference type="NCBI Taxonomy" id="2599595"/>
    <lineage>
        <taxon>Bacteria</taxon>
        <taxon>Pseudomonadati</taxon>
        <taxon>Pseudomonadota</taxon>
        <taxon>Gammaproteobacteria</taxon>
        <taxon>Pseudomonadales</taxon>
        <taxon>Pseudomonadaceae</taxon>
        <taxon>Pseudomonas</taxon>
    </lineage>
</organism>
<protein>
    <recommendedName>
        <fullName evidence="4">DUF1090 family protein</fullName>
    </recommendedName>
</protein>
<dbReference type="AlphaFoldDB" id="A0A7D5D8Q3"/>
<dbReference type="RefSeq" id="WP_158157535.1">
    <property type="nucleotide sequence ID" value="NZ_CP056030.1"/>
</dbReference>
<gene>
    <name evidence="2" type="ORF">HWQ56_17520</name>
</gene>
<evidence type="ECO:0000256" key="1">
    <source>
        <dbReference type="SAM" id="SignalP"/>
    </source>
</evidence>
<reference evidence="2 3" key="1">
    <citation type="submission" date="2020-06" db="EMBL/GenBank/DDBJ databases">
        <title>Pseudomonas eucalypticola sp. nov., an endophyte of Eucalyptus dunnii leaves with biocontrol ability of eucalyptus leaf blight.</title>
        <authorList>
            <person name="Liu Y."/>
            <person name="Song Z."/>
            <person name="Zeng H."/>
            <person name="Lu M."/>
            <person name="Wang X."/>
            <person name="Lian X."/>
            <person name="Zhang Q."/>
        </authorList>
    </citation>
    <scope>NUCLEOTIDE SEQUENCE [LARGE SCALE GENOMIC DNA]</scope>
    <source>
        <strain evidence="2 3">NP-1</strain>
    </source>
</reference>
<keyword evidence="1" id="KW-0732">Signal</keyword>
<name>A0A7D5D8Q3_9PSED</name>
<proteinExistence type="predicted"/>
<evidence type="ECO:0000313" key="2">
    <source>
        <dbReference type="EMBL" id="QKZ05496.1"/>
    </source>
</evidence>
<accession>A0A7D5D8Q3</accession>
<dbReference type="KEGG" id="pez:HWQ56_17520"/>
<sequence length="88" mass="9496">MKRLLGCGLLVLAGALSFQASAADDDTCNANIQRLQDRVNSAGTTDPKVKELVTKDIESASAARDKGNVKECLAITDRVKSRLDKYNK</sequence>
<feature type="chain" id="PRO_5028890202" description="DUF1090 family protein" evidence="1">
    <location>
        <begin position="23"/>
        <end position="88"/>
    </location>
</feature>
<evidence type="ECO:0008006" key="4">
    <source>
        <dbReference type="Google" id="ProtNLM"/>
    </source>
</evidence>
<feature type="signal peptide" evidence="1">
    <location>
        <begin position="1"/>
        <end position="22"/>
    </location>
</feature>
<evidence type="ECO:0000313" key="3">
    <source>
        <dbReference type="Proteomes" id="UP000509568"/>
    </source>
</evidence>
<dbReference type="Proteomes" id="UP000509568">
    <property type="component" value="Chromosome"/>
</dbReference>
<dbReference type="EMBL" id="CP056030">
    <property type="protein sequence ID" value="QKZ05496.1"/>
    <property type="molecule type" value="Genomic_DNA"/>
</dbReference>